<gene>
    <name evidence="2" type="ORF">NDU88_002546</name>
</gene>
<keyword evidence="3" id="KW-1185">Reference proteome</keyword>
<evidence type="ECO:0000256" key="1">
    <source>
        <dbReference type="SAM" id="SignalP"/>
    </source>
</evidence>
<evidence type="ECO:0000313" key="3">
    <source>
        <dbReference type="Proteomes" id="UP001066276"/>
    </source>
</evidence>
<dbReference type="EMBL" id="JANPWB010000004">
    <property type="protein sequence ID" value="KAJ1193244.1"/>
    <property type="molecule type" value="Genomic_DNA"/>
</dbReference>
<protein>
    <recommendedName>
        <fullName evidence="4">Secreted protein</fullName>
    </recommendedName>
</protein>
<organism evidence="2 3">
    <name type="scientific">Pleurodeles waltl</name>
    <name type="common">Iberian ribbed newt</name>
    <dbReference type="NCBI Taxonomy" id="8319"/>
    <lineage>
        <taxon>Eukaryota</taxon>
        <taxon>Metazoa</taxon>
        <taxon>Chordata</taxon>
        <taxon>Craniata</taxon>
        <taxon>Vertebrata</taxon>
        <taxon>Euteleostomi</taxon>
        <taxon>Amphibia</taxon>
        <taxon>Batrachia</taxon>
        <taxon>Caudata</taxon>
        <taxon>Salamandroidea</taxon>
        <taxon>Salamandridae</taxon>
        <taxon>Pleurodelinae</taxon>
        <taxon>Pleurodeles</taxon>
    </lineage>
</organism>
<evidence type="ECO:0008006" key="4">
    <source>
        <dbReference type="Google" id="ProtNLM"/>
    </source>
</evidence>
<sequence length="153" mass="15975">MLCRSCDMSVICLCLLATCPSVCLRGPASLRHSPWVLYCAGSQDIHCSSGAPHNQGAARVSLPSASRGLINEGPMSPRAVPPPVRPVIPTAPSAGFQPQVTQGFSLSAPSLAIASGWGDGDAWQDISLGPKRSCVLHGCLVRYLGHAPMQACR</sequence>
<reference evidence="2" key="1">
    <citation type="journal article" date="2022" name="bioRxiv">
        <title>Sequencing and chromosome-scale assembly of the giantPleurodeles waltlgenome.</title>
        <authorList>
            <person name="Brown T."/>
            <person name="Elewa A."/>
            <person name="Iarovenko S."/>
            <person name="Subramanian E."/>
            <person name="Araus A.J."/>
            <person name="Petzold A."/>
            <person name="Susuki M."/>
            <person name="Suzuki K.-i.T."/>
            <person name="Hayashi T."/>
            <person name="Toyoda A."/>
            <person name="Oliveira C."/>
            <person name="Osipova E."/>
            <person name="Leigh N.D."/>
            <person name="Simon A."/>
            <person name="Yun M.H."/>
        </authorList>
    </citation>
    <scope>NUCLEOTIDE SEQUENCE</scope>
    <source>
        <strain evidence="2">20211129_DDA</strain>
        <tissue evidence="2">Liver</tissue>
    </source>
</reference>
<proteinExistence type="predicted"/>
<dbReference type="Proteomes" id="UP001066276">
    <property type="component" value="Chromosome 2_2"/>
</dbReference>
<comment type="caution">
    <text evidence="2">The sequence shown here is derived from an EMBL/GenBank/DDBJ whole genome shotgun (WGS) entry which is preliminary data.</text>
</comment>
<accession>A0AAV7UY16</accession>
<name>A0AAV7UY16_PLEWA</name>
<evidence type="ECO:0000313" key="2">
    <source>
        <dbReference type="EMBL" id="KAJ1193244.1"/>
    </source>
</evidence>
<feature type="chain" id="PRO_5044012243" description="Secreted protein" evidence="1">
    <location>
        <begin position="24"/>
        <end position="153"/>
    </location>
</feature>
<feature type="signal peptide" evidence="1">
    <location>
        <begin position="1"/>
        <end position="23"/>
    </location>
</feature>
<keyword evidence="1" id="KW-0732">Signal</keyword>
<dbReference type="AlphaFoldDB" id="A0AAV7UY16"/>